<feature type="transmembrane region" description="Helical" evidence="1">
    <location>
        <begin position="143"/>
        <end position="168"/>
    </location>
</feature>
<evidence type="ECO:0000313" key="3">
    <source>
        <dbReference type="Proteomes" id="UP000321892"/>
    </source>
</evidence>
<dbReference type="Proteomes" id="UP000321892">
    <property type="component" value="Chromosome"/>
</dbReference>
<feature type="transmembrane region" description="Helical" evidence="1">
    <location>
        <begin position="107"/>
        <end position="131"/>
    </location>
</feature>
<organism evidence="2 3">
    <name type="scientific">Leptotrichia hofstadii</name>
    <dbReference type="NCBI Taxonomy" id="157688"/>
    <lineage>
        <taxon>Bacteria</taxon>
        <taxon>Fusobacteriati</taxon>
        <taxon>Fusobacteriota</taxon>
        <taxon>Fusobacteriia</taxon>
        <taxon>Fusobacteriales</taxon>
        <taxon>Leptotrichiaceae</taxon>
        <taxon>Leptotrichia</taxon>
    </lineage>
</organism>
<keyword evidence="1" id="KW-0472">Membrane</keyword>
<accession>A0A510JIL0</accession>
<feature type="transmembrane region" description="Helical" evidence="1">
    <location>
        <begin position="36"/>
        <end position="56"/>
    </location>
</feature>
<feature type="transmembrane region" description="Helical" evidence="1">
    <location>
        <begin position="68"/>
        <end position="86"/>
    </location>
</feature>
<evidence type="ECO:0000313" key="2">
    <source>
        <dbReference type="EMBL" id="BBM39107.1"/>
    </source>
</evidence>
<evidence type="ECO:0000256" key="1">
    <source>
        <dbReference type="SAM" id="Phobius"/>
    </source>
</evidence>
<gene>
    <name evidence="2" type="ORF">JCM16775_1818</name>
</gene>
<keyword evidence="3" id="KW-1185">Reference proteome</keyword>
<evidence type="ECO:0008006" key="4">
    <source>
        <dbReference type="Google" id="ProtNLM"/>
    </source>
</evidence>
<keyword evidence="1" id="KW-0812">Transmembrane</keyword>
<name>A0A510JIL0_9FUSO</name>
<dbReference type="KEGG" id="lhf:JCM16775_1818"/>
<keyword evidence="1" id="KW-1133">Transmembrane helix</keyword>
<protein>
    <recommendedName>
        <fullName evidence="4">Glycerophosphoryl diester phosphodiesterase membrane domain-containing protein</fullName>
    </recommendedName>
</protein>
<feature type="transmembrane region" description="Helical" evidence="1">
    <location>
        <begin position="196"/>
        <end position="224"/>
    </location>
</feature>
<feature type="transmembrane region" description="Helical" evidence="1">
    <location>
        <begin position="244"/>
        <end position="264"/>
    </location>
</feature>
<dbReference type="AlphaFoldDB" id="A0A510JIL0"/>
<sequence length="274" mass="33079">MKILKEKLKNSYISILDYFNEAFKLFWYFIKKEKRWIFLIFSILLISAMLENKLQTDVELDLKENTKYIFYNHFLTYPLYATYWVLYRKIIFKLTDKKENYNILKSYIRAFITVIIISIPILIITICNFYMNFFQYNYSYLLFLLTSQILLITLIFTAIMVCVFIYFLQVHMSKDLSLRKTLKYTLKVSKSNRWRYIVCFLIENIAFVIIKEIIKIVVAFFIIWLHIDIKNIGMLVFKAFIENFIPALSAIYSISLISIIFVNVDYQKQKENIK</sequence>
<proteinExistence type="predicted"/>
<reference evidence="2 3" key="1">
    <citation type="submission" date="2019-07" db="EMBL/GenBank/DDBJ databases">
        <title>Complete Genome Sequence of Leptotrichia hofstadii Strain JCM16775.</title>
        <authorList>
            <person name="Watanabe S."/>
            <person name="Cui L."/>
        </authorList>
    </citation>
    <scope>NUCLEOTIDE SEQUENCE [LARGE SCALE GENOMIC DNA]</scope>
    <source>
        <strain evidence="2 3">JCM16775</strain>
    </source>
</reference>
<dbReference type="RefSeq" id="WP_026747046.1">
    <property type="nucleotide sequence ID" value="NZ_AP019823.1"/>
</dbReference>
<dbReference type="EMBL" id="AP019823">
    <property type="protein sequence ID" value="BBM39107.1"/>
    <property type="molecule type" value="Genomic_DNA"/>
</dbReference>